<dbReference type="Proteomes" id="UP000709437">
    <property type="component" value="Unassembled WGS sequence"/>
</dbReference>
<organism evidence="3 4">
    <name type="scientific">Curtobacterium flaccumfaciens pv. flaccumfaciens</name>
    <dbReference type="NCBI Taxonomy" id="138532"/>
    <lineage>
        <taxon>Bacteria</taxon>
        <taxon>Bacillati</taxon>
        <taxon>Actinomycetota</taxon>
        <taxon>Actinomycetes</taxon>
        <taxon>Micrococcales</taxon>
        <taxon>Microbacteriaceae</taxon>
        <taxon>Curtobacterium</taxon>
    </lineage>
</organism>
<keyword evidence="2" id="KW-0732">Signal</keyword>
<protein>
    <submittedName>
        <fullName evidence="3">Uncharacterized protein</fullName>
    </submittedName>
</protein>
<name>A0A9Q2W5V1_9MICO</name>
<evidence type="ECO:0000313" key="3">
    <source>
        <dbReference type="EMBL" id="MBT1542443.1"/>
    </source>
</evidence>
<dbReference type="RefSeq" id="WP_214563237.1">
    <property type="nucleotide sequence ID" value="NZ_JAHEWX010000015.1"/>
</dbReference>
<sequence>MRLAMALVYTSLVCAVFASAEDCPPVIWTVLVWAVVVTFVAALIRVHAVVNSPNKEDS</sequence>
<evidence type="ECO:0000313" key="4">
    <source>
        <dbReference type="Proteomes" id="UP000709437"/>
    </source>
</evidence>
<reference evidence="3" key="1">
    <citation type="submission" date="2021-05" db="EMBL/GenBank/DDBJ databases">
        <title>Whole genome sequence of Curtobacterium flaccumfaciens pv. flaccumfaciens strain CFBP 3417.</title>
        <authorList>
            <person name="Osdaghi E."/>
            <person name="Taghouti G."/>
            <person name="Portier P."/>
            <person name="Fazliarab A."/>
            <person name="Taghavi S.M."/>
            <person name="Briand M."/>
            <person name="Le-Saux M."/>
            <person name="Jacques M.-A."/>
        </authorList>
    </citation>
    <scope>NUCLEOTIDE SEQUENCE</scope>
    <source>
        <strain evidence="3">CFBP 3417</strain>
    </source>
</reference>
<evidence type="ECO:0000256" key="2">
    <source>
        <dbReference type="SAM" id="SignalP"/>
    </source>
</evidence>
<dbReference type="EMBL" id="JAHEWX010000015">
    <property type="protein sequence ID" value="MBT1542443.1"/>
    <property type="molecule type" value="Genomic_DNA"/>
</dbReference>
<comment type="caution">
    <text evidence="3">The sequence shown here is derived from an EMBL/GenBank/DDBJ whole genome shotgun (WGS) entry which is preliminary data.</text>
</comment>
<dbReference type="AlphaFoldDB" id="A0A9Q2W5V1"/>
<feature type="signal peptide" evidence="2">
    <location>
        <begin position="1"/>
        <end position="20"/>
    </location>
</feature>
<keyword evidence="1" id="KW-1133">Transmembrane helix</keyword>
<keyword evidence="1" id="KW-0812">Transmembrane</keyword>
<accession>A0A9Q2W5V1</accession>
<feature type="transmembrane region" description="Helical" evidence="1">
    <location>
        <begin position="30"/>
        <end position="50"/>
    </location>
</feature>
<gene>
    <name evidence="3" type="ORF">KK103_11775</name>
</gene>
<keyword evidence="1" id="KW-0472">Membrane</keyword>
<proteinExistence type="predicted"/>
<evidence type="ECO:0000256" key="1">
    <source>
        <dbReference type="SAM" id="Phobius"/>
    </source>
</evidence>
<feature type="chain" id="PRO_5040505873" evidence="2">
    <location>
        <begin position="21"/>
        <end position="58"/>
    </location>
</feature>